<comment type="caution">
    <text evidence="3">The sequence shown here is derived from an EMBL/GenBank/DDBJ whole genome shotgun (WGS) entry which is preliminary data.</text>
</comment>
<dbReference type="GO" id="GO:0008237">
    <property type="term" value="F:metallopeptidase activity"/>
    <property type="evidence" value="ECO:0007669"/>
    <property type="project" value="InterPro"/>
</dbReference>
<keyword evidence="1" id="KW-0732">Signal</keyword>
<sequence length="424" mass="48906">MKKYLILLSILLQINISAQINFDEYFTDGALRIDYYHTGNDTLEIYSIDELMAEPFWAGSKNNLLDKFNYGKYKVIVRDEKSGNEIYSKTYSTLFSEWLTTAEAKQTTKSFSETIIIPFPKSSVIVEFYSRDKKNILHKKFEYKLKPEDYFIKRDRPLKFSSGKILDNGDPSLHVDIVLIPDGYTKSDSAKFISDCDRFTNYLFNSSPFRENKDKFNINIVFSWSEESGTDIPAQNIWRNTAANSSFYTFDVDRYLMIYDNKTLRHLASNAPYDQIYVLVNTNKYGGGSIYNHYSVCVSDNPNSEYIFVHEFGHGFASLGDEYYTSEVAYSEFYPLDVEPLDPNLTTLVDFDSKWKDLIEEGTPIPTPNSKEYQNKTGVFEGGGYSAKGVYRPAYDCTMKSVSIDNFCSVCKRAIQQMIDYYSN</sequence>
<gene>
    <name evidence="3" type="ORF">ENS31_04040</name>
</gene>
<dbReference type="Pfam" id="PF16217">
    <property type="entry name" value="M64_N"/>
    <property type="match status" value="1"/>
</dbReference>
<dbReference type="InterPro" id="IPR032625">
    <property type="entry name" value="M64_N"/>
</dbReference>
<proteinExistence type="predicted"/>
<organism evidence="3">
    <name type="scientific">Ignavibacterium album</name>
    <dbReference type="NCBI Taxonomy" id="591197"/>
    <lineage>
        <taxon>Bacteria</taxon>
        <taxon>Pseudomonadati</taxon>
        <taxon>Ignavibacteriota</taxon>
        <taxon>Ignavibacteria</taxon>
        <taxon>Ignavibacteriales</taxon>
        <taxon>Ignavibacteriaceae</taxon>
        <taxon>Ignavibacterium</taxon>
    </lineage>
</organism>
<dbReference type="Gene3D" id="2.60.40.3250">
    <property type="entry name" value="Peptidase M64, N-terminal domain"/>
    <property type="match status" value="1"/>
</dbReference>
<evidence type="ECO:0000256" key="1">
    <source>
        <dbReference type="SAM" id="SignalP"/>
    </source>
</evidence>
<feature type="chain" id="PRO_5030685252" evidence="1">
    <location>
        <begin position="19"/>
        <end position="424"/>
    </location>
</feature>
<dbReference type="Gene3D" id="3.40.390.10">
    <property type="entry name" value="Collagenase (Catalytic Domain)"/>
    <property type="match status" value="1"/>
</dbReference>
<dbReference type="InterPro" id="IPR038171">
    <property type="entry name" value="M64_N_sf"/>
</dbReference>
<reference evidence="3" key="1">
    <citation type="journal article" date="2020" name="mSystems">
        <title>Genome- and Community-Level Interaction Insights into Carbon Utilization and Element Cycling Functions of Hydrothermarchaeota in Hydrothermal Sediment.</title>
        <authorList>
            <person name="Zhou Z."/>
            <person name="Liu Y."/>
            <person name="Xu W."/>
            <person name="Pan J."/>
            <person name="Luo Z.H."/>
            <person name="Li M."/>
        </authorList>
    </citation>
    <scope>NUCLEOTIDE SEQUENCE [LARGE SCALE GENOMIC DNA]</scope>
    <source>
        <strain evidence="3">SpSt-479</strain>
    </source>
</reference>
<dbReference type="AlphaFoldDB" id="A0A7V2ZIP5"/>
<dbReference type="InterPro" id="IPR024079">
    <property type="entry name" value="MetalloPept_cat_dom_sf"/>
</dbReference>
<feature type="domain" description="Peptidase M64 N-terminal" evidence="2">
    <location>
        <begin position="21"/>
        <end position="141"/>
    </location>
</feature>
<dbReference type="EMBL" id="DSUJ01000008">
    <property type="protein sequence ID" value="HFI90689.1"/>
    <property type="molecule type" value="Genomic_DNA"/>
</dbReference>
<dbReference type="Pfam" id="PF09471">
    <property type="entry name" value="Peptidase_M64"/>
    <property type="match status" value="1"/>
</dbReference>
<dbReference type="InterPro" id="IPR019026">
    <property type="entry name" value="Peptidase_M64_IgA"/>
</dbReference>
<name>A0A7V2ZIP5_9BACT</name>
<evidence type="ECO:0000313" key="3">
    <source>
        <dbReference type="EMBL" id="HFI90689.1"/>
    </source>
</evidence>
<protein>
    <submittedName>
        <fullName evidence="3">Peptidase M64</fullName>
    </submittedName>
</protein>
<accession>A0A7V2ZIP5</accession>
<feature type="signal peptide" evidence="1">
    <location>
        <begin position="1"/>
        <end position="18"/>
    </location>
</feature>
<evidence type="ECO:0000259" key="2">
    <source>
        <dbReference type="Pfam" id="PF16217"/>
    </source>
</evidence>